<feature type="region of interest" description="Disordered" evidence="1">
    <location>
        <begin position="355"/>
        <end position="409"/>
    </location>
</feature>
<accession>A0A8S9S6X8</accession>
<reference evidence="3" key="1">
    <citation type="submission" date="2019-12" db="EMBL/GenBank/DDBJ databases">
        <title>Genome sequencing and annotation of Brassica cretica.</title>
        <authorList>
            <person name="Studholme D.J."/>
            <person name="Sarris P."/>
        </authorList>
    </citation>
    <scope>NUCLEOTIDE SEQUENCE</scope>
    <source>
        <strain evidence="3">PFS-109/04</strain>
        <tissue evidence="3">Leaf</tissue>
    </source>
</reference>
<sequence>MLFAGDEDEIKSADIGIPTSEMETSPGCVLVQMFVDKKARVIKGSLKKDRFGSLLTPLFRHLEIDLSSYQCNETAQFIDIPYLINGQILRDETTYSFIGKDENYLYCKLPQPEITSLGDVVNICFVPEPQYLCADPKSSYQDDTMDEPEFEGTVGGDTGHDLDPLDNDVDDAAYCRWMDAWELQAHLTLVESSLQRAAKKDRSGSLLTPRFCYLELDLSSYQCNETAQFIDIPYLINCQILRDETTYSFIGKDENYLYCKLPQPEITSLGDVVNICFVPEPQYLCADPKSSYQDDTMDEPEFEGTVGGDTGHDLDPLDNDVDDAAYCRWMVDSQCKNNSLMKRILKAITGGCLGTPSTSDPCREQPTTSGHRPGKEPAGTARGEEETPWATPRKRNRRFAGQSESDDTD</sequence>
<evidence type="ECO:0000313" key="4">
    <source>
        <dbReference type="Proteomes" id="UP000712600"/>
    </source>
</evidence>
<feature type="domain" description="Arabidopsis retrotransposon Orf1 C-terminal" evidence="2">
    <location>
        <begin position="23"/>
        <end position="143"/>
    </location>
</feature>
<comment type="caution">
    <text evidence="3">The sequence shown here is derived from an EMBL/GenBank/DDBJ whole genome shotgun (WGS) entry which is preliminary data.</text>
</comment>
<proteinExistence type="predicted"/>
<evidence type="ECO:0000313" key="3">
    <source>
        <dbReference type="EMBL" id="KAF3587654.1"/>
    </source>
</evidence>
<dbReference type="EMBL" id="QGKX02000088">
    <property type="protein sequence ID" value="KAF3587654.1"/>
    <property type="molecule type" value="Genomic_DNA"/>
</dbReference>
<protein>
    <recommendedName>
        <fullName evidence="2">Arabidopsis retrotransposon Orf1 C-terminal domain-containing protein</fullName>
    </recommendedName>
</protein>
<feature type="domain" description="Arabidopsis retrotransposon Orf1 C-terminal" evidence="2">
    <location>
        <begin position="198"/>
        <end position="295"/>
    </location>
</feature>
<gene>
    <name evidence="3" type="ORF">F2Q69_00028906</name>
</gene>
<feature type="region of interest" description="Disordered" evidence="1">
    <location>
        <begin position="294"/>
        <end position="314"/>
    </location>
</feature>
<dbReference type="InterPro" id="IPR004312">
    <property type="entry name" value="ATHILA_Orf1_C"/>
</dbReference>
<dbReference type="AlphaFoldDB" id="A0A8S9S6X8"/>
<dbReference type="Proteomes" id="UP000712600">
    <property type="component" value="Unassembled WGS sequence"/>
</dbReference>
<evidence type="ECO:0000259" key="2">
    <source>
        <dbReference type="Pfam" id="PF03078"/>
    </source>
</evidence>
<evidence type="ECO:0000256" key="1">
    <source>
        <dbReference type="SAM" id="MobiDB-lite"/>
    </source>
</evidence>
<organism evidence="3 4">
    <name type="scientific">Brassica cretica</name>
    <name type="common">Mustard</name>
    <dbReference type="NCBI Taxonomy" id="69181"/>
    <lineage>
        <taxon>Eukaryota</taxon>
        <taxon>Viridiplantae</taxon>
        <taxon>Streptophyta</taxon>
        <taxon>Embryophyta</taxon>
        <taxon>Tracheophyta</taxon>
        <taxon>Spermatophyta</taxon>
        <taxon>Magnoliopsida</taxon>
        <taxon>eudicotyledons</taxon>
        <taxon>Gunneridae</taxon>
        <taxon>Pentapetalae</taxon>
        <taxon>rosids</taxon>
        <taxon>malvids</taxon>
        <taxon>Brassicales</taxon>
        <taxon>Brassicaceae</taxon>
        <taxon>Brassiceae</taxon>
        <taxon>Brassica</taxon>
    </lineage>
</organism>
<feature type="compositionally biased region" description="Polar residues" evidence="1">
    <location>
        <begin position="355"/>
        <end position="370"/>
    </location>
</feature>
<name>A0A8S9S6X8_BRACR</name>
<dbReference type="Pfam" id="PF03078">
    <property type="entry name" value="ATHILA"/>
    <property type="match status" value="2"/>
</dbReference>